<dbReference type="Proteomes" id="UP000011732">
    <property type="component" value="Unassembled WGS sequence"/>
</dbReference>
<proteinExistence type="predicted"/>
<reference evidence="1 2" key="1">
    <citation type="journal article" date="2013" name="Genome Announc.">
        <title>Draft Genome Sequence of Streptomyces gancidicus Strain BKS 13-15.</title>
        <authorList>
            <person name="Kumar S."/>
            <person name="Kaur N."/>
            <person name="Singh N.K."/>
            <person name="Raghava G.P."/>
            <person name="Mayilraj S."/>
        </authorList>
    </citation>
    <scope>NUCLEOTIDE SEQUENCE [LARGE SCALE GENOMIC DNA]</scope>
    <source>
        <strain evidence="1 2">BKS 13-15</strain>
    </source>
</reference>
<name>M3CRY9_STREZ</name>
<dbReference type="EMBL" id="AOHP01000095">
    <property type="protein sequence ID" value="EMF26833.1"/>
    <property type="molecule type" value="Genomic_DNA"/>
</dbReference>
<evidence type="ECO:0000313" key="1">
    <source>
        <dbReference type="EMBL" id="EMF26833.1"/>
    </source>
</evidence>
<dbReference type="PATRIC" id="fig|1284664.3.peg.4443"/>
<accession>M3CRY9</accession>
<gene>
    <name evidence="1" type="ORF">H114_22143</name>
</gene>
<sequence length="164" mass="18039">MAGQHGVMPDLLWDDVKNFFAPGLMGSLPDVRVPDTSVEDWQAVLDLVRSQGWSCEYSEDGAVARLPRAAEMLARGEGADVVLRVWPVPGFLVIFRPYESGSIDFDVDLRELQGQHGVNVLCRLLRVIGRRLAKPVLLSPESDPLHPVLGFGVEADRVLLLADP</sequence>
<protein>
    <submittedName>
        <fullName evidence="1">Uncharacterized protein</fullName>
    </submittedName>
</protein>
<evidence type="ECO:0000313" key="2">
    <source>
        <dbReference type="Proteomes" id="UP000011732"/>
    </source>
</evidence>
<comment type="caution">
    <text evidence="1">The sequence shown here is derived from an EMBL/GenBank/DDBJ whole genome shotgun (WGS) entry which is preliminary data.</text>
</comment>
<organism evidence="1 2">
    <name type="scientific">Streptomyces gancidicus BKS 13-15</name>
    <dbReference type="NCBI Taxonomy" id="1284664"/>
    <lineage>
        <taxon>Bacteria</taxon>
        <taxon>Bacillati</taxon>
        <taxon>Actinomycetota</taxon>
        <taxon>Actinomycetes</taxon>
        <taxon>Kitasatosporales</taxon>
        <taxon>Streptomycetaceae</taxon>
        <taxon>Streptomyces</taxon>
        <taxon>Streptomyces pseudogriseolus group</taxon>
    </lineage>
</organism>
<keyword evidence="2" id="KW-1185">Reference proteome</keyword>
<dbReference type="AlphaFoldDB" id="M3CRY9"/>